<dbReference type="CDD" id="cd00030">
    <property type="entry name" value="C2"/>
    <property type="match status" value="2"/>
</dbReference>
<feature type="domain" description="C2" evidence="6">
    <location>
        <begin position="544"/>
        <end position="663"/>
    </location>
</feature>
<dbReference type="PANTHER" id="PTHR46296:SF7">
    <property type="entry name" value="C2 DOMAIN-CONTAINING PROTEIN"/>
    <property type="match status" value="1"/>
</dbReference>
<keyword evidence="2 5" id="KW-0812">Transmembrane</keyword>
<dbReference type="Proteomes" id="UP000652761">
    <property type="component" value="Unassembled WGS sequence"/>
</dbReference>
<dbReference type="GO" id="GO:0016020">
    <property type="term" value="C:membrane"/>
    <property type="evidence" value="ECO:0007669"/>
    <property type="project" value="UniProtKB-SubCell"/>
</dbReference>
<feature type="domain" description="C2" evidence="6">
    <location>
        <begin position="1"/>
        <end position="115"/>
    </location>
</feature>
<comment type="caution">
    <text evidence="8">The sequence shown here is derived from an EMBL/GenBank/DDBJ whole genome shotgun (WGS) entry which is preliminary data.</text>
</comment>
<dbReference type="PROSITE" id="PS51778">
    <property type="entry name" value="VAST"/>
    <property type="match status" value="2"/>
</dbReference>
<name>A0A843VJE1_COLES</name>
<dbReference type="InterPro" id="IPR031968">
    <property type="entry name" value="VASt"/>
</dbReference>
<keyword evidence="9" id="KW-1185">Reference proteome</keyword>
<protein>
    <recommendedName>
        <fullName evidence="10">C2 and GRAM domain-containing protein</fullName>
    </recommendedName>
</protein>
<evidence type="ECO:0000259" key="7">
    <source>
        <dbReference type="PROSITE" id="PS51778"/>
    </source>
</evidence>
<sequence length="1047" mass="118454">MRLFVYVLKAEGLRRPSEAYVKLKVGKHKSRTRAVKGEPDPVWNEEFVFRMEDEWGGDGDGDEEEEPALSVRVFNKEESGGGIFGGGPGKLLGQVDVSLSGLFGDSRQTLPPTWFPLRGRRDLKSKAVDCGKILLTASMCGRRKYNSAIIHPLAQARHVNNTSPEESSMQHCAPQLIHNSANAHMKPNMDDPMVTPDEKRPIQNLAGQFVQKLLHRKEGSCMFIPRSCDSSESTEDTDVDAEHGNDANVICSTVTFEKAVEIMQSRDKRELPENLQAGILLEQRYIITSKDLNLLLFRPNSPFRREIAELQGTTDYEEGPWMWRHGATPSLTRVVTYIRAATRLVKAVKATEEQTYLKADGKEFVILARVSTPDAPYGNYFHVNLMYSIVPGQLLSSGEQSSLLTVSWDINFSQSTLMKNVIAGGVRQGLEENFKQFADLLSRRVKIVDSTQLLLEKNKILAPLQLQHHSDWQLAVDYYWNFTFLITVVAALFVFLHILLSGPRTTKGLEVCFLDLPDTCGELITSGVLFYLGQRVFHMISHFIKARLQRGNDHGVKAQGDGWLITVALLEGNNLPSGRLTGFSGPYVVFTCNGKTRTSSVQLQTIDPQWNEILEFDAMQEPPSILDVEVFDFDGPFGLASSLGHAEINFLKHAPAELADMWVTLEGTIAKVSQSRLHLKIFLRSTKGSETIKEYLTKMEKEVGKKLSLQSPEKNLMFQKLFGLPQEEFLVKDFSCYLRRFVPVQGRLFLSARIVGFYSNVLGYKMKFFFLWDDIEDIQEIPPSVATFGSHSLLITLRKDRGLDARHGAKSLDEEGRLRFQFQSFPSFSMVSRTIMALWRTKAIKSEKKFEVEEDTDQDENSAQVQSTRFSVGADECELPKVYSVEVSLHINSLMRVFGGGHMEKKIMEKVGCLSYTSTPWELVKPDLYEREVHYKFNHHVSIFGGEVTSTQKRTPIVDGQGWMVDETMTLHGIPFGSHFRVHLRYQIMSTSLPEVCHCDVFLGVTWLHSTIFRKRITKNICDKLTQRSEEIFHIAGSEIMPREEVA</sequence>
<dbReference type="Pfam" id="PF02893">
    <property type="entry name" value="GRAM"/>
    <property type="match status" value="1"/>
</dbReference>
<dbReference type="Gene3D" id="2.60.40.150">
    <property type="entry name" value="C2 domain"/>
    <property type="match status" value="2"/>
</dbReference>
<proteinExistence type="predicted"/>
<dbReference type="Pfam" id="PF16016">
    <property type="entry name" value="VASt"/>
    <property type="match status" value="2"/>
</dbReference>
<dbReference type="EMBL" id="NMUH01001556">
    <property type="protein sequence ID" value="MQL93394.1"/>
    <property type="molecule type" value="Genomic_DNA"/>
</dbReference>
<dbReference type="PANTHER" id="PTHR46296">
    <property type="entry name" value="BNAA05G37250D PROTEIN"/>
    <property type="match status" value="1"/>
</dbReference>
<evidence type="ECO:0008006" key="10">
    <source>
        <dbReference type="Google" id="ProtNLM"/>
    </source>
</evidence>
<evidence type="ECO:0000256" key="2">
    <source>
        <dbReference type="ARBA" id="ARBA00022692"/>
    </source>
</evidence>
<feature type="transmembrane region" description="Helical" evidence="5">
    <location>
        <begin position="478"/>
        <end position="500"/>
    </location>
</feature>
<feature type="domain" description="VASt" evidence="7">
    <location>
        <begin position="276"/>
        <end position="449"/>
    </location>
</feature>
<dbReference type="PROSITE" id="PS50004">
    <property type="entry name" value="C2"/>
    <property type="match status" value="2"/>
</dbReference>
<dbReference type="Pfam" id="PF00168">
    <property type="entry name" value="C2"/>
    <property type="match status" value="2"/>
</dbReference>
<evidence type="ECO:0000256" key="4">
    <source>
        <dbReference type="ARBA" id="ARBA00023136"/>
    </source>
</evidence>
<reference evidence="8" key="1">
    <citation type="submission" date="2017-07" db="EMBL/GenBank/DDBJ databases">
        <title>Taro Niue Genome Assembly and Annotation.</title>
        <authorList>
            <person name="Atibalentja N."/>
            <person name="Keating K."/>
            <person name="Fields C.J."/>
        </authorList>
    </citation>
    <scope>NUCLEOTIDE SEQUENCE</scope>
    <source>
        <strain evidence="8">Niue_2</strain>
        <tissue evidence="8">Leaf</tissue>
    </source>
</reference>
<evidence type="ECO:0000256" key="3">
    <source>
        <dbReference type="ARBA" id="ARBA00022989"/>
    </source>
</evidence>
<evidence type="ECO:0000256" key="5">
    <source>
        <dbReference type="SAM" id="Phobius"/>
    </source>
</evidence>
<dbReference type="InterPro" id="IPR000008">
    <property type="entry name" value="C2_dom"/>
</dbReference>
<dbReference type="AlphaFoldDB" id="A0A843VJE1"/>
<gene>
    <name evidence="8" type="ORF">Taro_026025</name>
</gene>
<dbReference type="InterPro" id="IPR044511">
    <property type="entry name" value="At1g03370/At5g50170-like"/>
</dbReference>
<dbReference type="SUPFAM" id="SSF49562">
    <property type="entry name" value="C2 domain (Calcium/lipid-binding domain, CaLB)"/>
    <property type="match status" value="2"/>
</dbReference>
<dbReference type="Gene3D" id="2.30.29.30">
    <property type="entry name" value="Pleckstrin-homology domain (PH domain)/Phosphotyrosine-binding domain (PTB)"/>
    <property type="match status" value="1"/>
</dbReference>
<accession>A0A843VJE1</accession>
<dbReference type="SMART" id="SM00239">
    <property type="entry name" value="C2"/>
    <property type="match status" value="2"/>
</dbReference>
<keyword evidence="3 5" id="KW-1133">Transmembrane helix</keyword>
<organism evidence="8 9">
    <name type="scientific">Colocasia esculenta</name>
    <name type="common">Wild taro</name>
    <name type="synonym">Arum esculentum</name>
    <dbReference type="NCBI Taxonomy" id="4460"/>
    <lineage>
        <taxon>Eukaryota</taxon>
        <taxon>Viridiplantae</taxon>
        <taxon>Streptophyta</taxon>
        <taxon>Embryophyta</taxon>
        <taxon>Tracheophyta</taxon>
        <taxon>Spermatophyta</taxon>
        <taxon>Magnoliopsida</taxon>
        <taxon>Liliopsida</taxon>
        <taxon>Araceae</taxon>
        <taxon>Aroideae</taxon>
        <taxon>Colocasieae</taxon>
        <taxon>Colocasia</taxon>
    </lineage>
</organism>
<evidence type="ECO:0000256" key="1">
    <source>
        <dbReference type="ARBA" id="ARBA00004167"/>
    </source>
</evidence>
<evidence type="ECO:0000313" key="8">
    <source>
        <dbReference type="EMBL" id="MQL93394.1"/>
    </source>
</evidence>
<dbReference type="InterPro" id="IPR004182">
    <property type="entry name" value="GRAM"/>
</dbReference>
<dbReference type="InterPro" id="IPR011993">
    <property type="entry name" value="PH-like_dom_sf"/>
</dbReference>
<evidence type="ECO:0000313" key="9">
    <source>
        <dbReference type="Proteomes" id="UP000652761"/>
    </source>
</evidence>
<dbReference type="OrthoDB" id="67700at2759"/>
<keyword evidence="4 5" id="KW-0472">Membrane</keyword>
<evidence type="ECO:0000259" key="6">
    <source>
        <dbReference type="PROSITE" id="PS50004"/>
    </source>
</evidence>
<dbReference type="InterPro" id="IPR035892">
    <property type="entry name" value="C2_domain_sf"/>
</dbReference>
<comment type="subcellular location">
    <subcellularLocation>
        <location evidence="1">Membrane</location>
        <topology evidence="1">Single-pass membrane protein</topology>
    </subcellularLocation>
</comment>
<feature type="domain" description="VASt" evidence="7">
    <location>
        <begin position="878"/>
        <end position="1029"/>
    </location>
</feature>
<dbReference type="SMART" id="SM00568">
    <property type="entry name" value="GRAM"/>
    <property type="match status" value="1"/>
</dbReference>